<dbReference type="Proteomes" id="UP000683360">
    <property type="component" value="Unassembled WGS sequence"/>
</dbReference>
<evidence type="ECO:0000313" key="1">
    <source>
        <dbReference type="EMBL" id="CAG2239369.1"/>
    </source>
</evidence>
<proteinExistence type="predicted"/>
<dbReference type="OrthoDB" id="10314084at2759"/>
<dbReference type="AlphaFoldDB" id="A0A8S3UEH3"/>
<gene>
    <name evidence="1" type="ORF">MEDL_51728</name>
</gene>
<accession>A0A8S3UEH3</accession>
<evidence type="ECO:0000313" key="2">
    <source>
        <dbReference type="Proteomes" id="UP000683360"/>
    </source>
</evidence>
<keyword evidence="2" id="KW-1185">Reference proteome</keyword>
<reference evidence="1" key="1">
    <citation type="submission" date="2021-03" db="EMBL/GenBank/DDBJ databases">
        <authorList>
            <person name="Bekaert M."/>
        </authorList>
    </citation>
    <scope>NUCLEOTIDE SEQUENCE</scope>
</reference>
<comment type="caution">
    <text evidence="1">The sequence shown here is derived from an EMBL/GenBank/DDBJ whole genome shotgun (WGS) entry which is preliminary data.</text>
</comment>
<dbReference type="EMBL" id="CAJPWZ010002517">
    <property type="protein sequence ID" value="CAG2239369.1"/>
    <property type="molecule type" value="Genomic_DNA"/>
</dbReference>
<organism evidence="1 2">
    <name type="scientific">Mytilus edulis</name>
    <name type="common">Blue mussel</name>
    <dbReference type="NCBI Taxonomy" id="6550"/>
    <lineage>
        <taxon>Eukaryota</taxon>
        <taxon>Metazoa</taxon>
        <taxon>Spiralia</taxon>
        <taxon>Lophotrochozoa</taxon>
        <taxon>Mollusca</taxon>
        <taxon>Bivalvia</taxon>
        <taxon>Autobranchia</taxon>
        <taxon>Pteriomorphia</taxon>
        <taxon>Mytilida</taxon>
        <taxon>Mytiloidea</taxon>
        <taxon>Mytilidae</taxon>
        <taxon>Mytilinae</taxon>
        <taxon>Mytilus</taxon>
    </lineage>
</organism>
<name>A0A8S3UEH3_MYTED</name>
<sequence length="315" mass="35929">MQYLQTRAGTCLSTNDVIEFTDNDILKLYQPGLGGVRKAIPVHPGDYCGPCSLCKKDSNYGYLHLGSKSYQLEFVDFELFSHKALAEESLQTAKKPKLECALALCNSCTNTFVTRNSPLDTDELNTCFSVSLQEAQIESIFLCDGHYLKAYNYYKSCKAKCKMCNLSLFKKYYANFDQIYLQQYMYQQGTTDKILTRGDVICKKCHSILYRYTGQQQHDKKVECVSPREYVSLILKQAVSGTLDIDIPAINKLALNELIKFVCTELMQDKALLLSEIVDKFQEFGGCFSSNLRQNQTRFILDKLQLIFSSNIEKQ</sequence>
<protein>
    <submittedName>
        <fullName evidence="1">Uncharacterized protein</fullName>
    </submittedName>
</protein>